<keyword evidence="6" id="KW-1185">Reference proteome</keyword>
<dbReference type="InterPro" id="IPR043444">
    <property type="entry name" value="TESPA1-like"/>
</dbReference>
<comment type="caution">
    <text evidence="5">The sequence shown here is derived from an EMBL/GenBank/DDBJ whole genome shotgun (WGS) entry which is preliminary data.</text>
</comment>
<dbReference type="AlphaFoldDB" id="A0AAV6G0L2"/>
<feature type="coiled-coil region" evidence="2">
    <location>
        <begin position="1070"/>
        <end position="1097"/>
    </location>
</feature>
<evidence type="ECO:0000256" key="2">
    <source>
        <dbReference type="SAM" id="Coils"/>
    </source>
</evidence>
<feature type="region of interest" description="Disordered" evidence="3">
    <location>
        <begin position="214"/>
        <end position="310"/>
    </location>
</feature>
<feature type="compositionally biased region" description="Polar residues" evidence="3">
    <location>
        <begin position="253"/>
        <end position="265"/>
    </location>
</feature>
<accession>A0AAV6G0L2</accession>
<feature type="compositionally biased region" description="Low complexity" evidence="3">
    <location>
        <begin position="487"/>
        <end position="501"/>
    </location>
</feature>
<evidence type="ECO:0000313" key="5">
    <source>
        <dbReference type="EMBL" id="KAG5268653.1"/>
    </source>
</evidence>
<evidence type="ECO:0000256" key="3">
    <source>
        <dbReference type="SAM" id="MobiDB-lite"/>
    </source>
</evidence>
<name>A0AAV6G0L2_9TELE</name>
<dbReference type="PANTHER" id="PTHR17469">
    <property type="entry name" value="SPERM SPECIFIC ANTIGEN 2-RELATED"/>
    <property type="match status" value="1"/>
</dbReference>
<evidence type="ECO:0000259" key="4">
    <source>
        <dbReference type="SMART" id="SM01257"/>
    </source>
</evidence>
<feature type="region of interest" description="Disordered" evidence="3">
    <location>
        <begin position="18"/>
        <end position="41"/>
    </location>
</feature>
<protein>
    <recommendedName>
        <fullName evidence="4">ITPR-interacting domain-containing protein</fullName>
    </recommendedName>
</protein>
<gene>
    <name evidence="5" type="ORF">AALO_G00214920</name>
</gene>
<dbReference type="SMART" id="SM01257">
    <property type="entry name" value="KRAP_IP3R_bind"/>
    <property type="match status" value="1"/>
</dbReference>
<dbReference type="PANTHER" id="PTHR17469:SF14">
    <property type="entry name" value="PROTEIN ITPRID1"/>
    <property type="match status" value="1"/>
</dbReference>
<feature type="region of interest" description="Disordered" evidence="3">
    <location>
        <begin position="406"/>
        <end position="548"/>
    </location>
</feature>
<feature type="compositionally biased region" description="Polar residues" evidence="3">
    <location>
        <begin position="815"/>
        <end position="840"/>
    </location>
</feature>
<organism evidence="5 6">
    <name type="scientific">Alosa alosa</name>
    <name type="common">allis shad</name>
    <dbReference type="NCBI Taxonomy" id="278164"/>
    <lineage>
        <taxon>Eukaryota</taxon>
        <taxon>Metazoa</taxon>
        <taxon>Chordata</taxon>
        <taxon>Craniata</taxon>
        <taxon>Vertebrata</taxon>
        <taxon>Euteleostomi</taxon>
        <taxon>Actinopterygii</taxon>
        <taxon>Neopterygii</taxon>
        <taxon>Teleostei</taxon>
        <taxon>Clupei</taxon>
        <taxon>Clupeiformes</taxon>
        <taxon>Clupeoidei</taxon>
        <taxon>Clupeidae</taxon>
        <taxon>Alosa</taxon>
    </lineage>
</organism>
<feature type="compositionally biased region" description="Polar residues" evidence="3">
    <location>
        <begin position="450"/>
        <end position="468"/>
    </location>
</feature>
<dbReference type="Pfam" id="PF14723">
    <property type="entry name" value="SSFA2_C"/>
    <property type="match status" value="1"/>
</dbReference>
<dbReference type="Proteomes" id="UP000823561">
    <property type="component" value="Chromosome 16"/>
</dbReference>
<evidence type="ECO:0000256" key="1">
    <source>
        <dbReference type="ARBA" id="ARBA00023054"/>
    </source>
</evidence>
<dbReference type="EMBL" id="JADWDJ010000016">
    <property type="protein sequence ID" value="KAG5268653.1"/>
    <property type="molecule type" value="Genomic_DNA"/>
</dbReference>
<reference evidence="5" key="1">
    <citation type="submission" date="2020-10" db="EMBL/GenBank/DDBJ databases">
        <title>Chromosome-scale genome assembly of the Allis shad, Alosa alosa.</title>
        <authorList>
            <person name="Margot Z."/>
            <person name="Christophe K."/>
            <person name="Cabau C."/>
            <person name="Louis A."/>
            <person name="Berthelot C."/>
            <person name="Parey E."/>
            <person name="Roest Crollius H."/>
            <person name="Montfort J."/>
            <person name="Robinson-Rechavi M."/>
            <person name="Bucao C."/>
            <person name="Bouchez O."/>
            <person name="Gislard M."/>
            <person name="Lluch J."/>
            <person name="Milhes M."/>
            <person name="Lampietro C."/>
            <person name="Lopez Roques C."/>
            <person name="Donnadieu C."/>
            <person name="Braasch I."/>
            <person name="Desvignes T."/>
            <person name="Postlethwait J."/>
            <person name="Bobe J."/>
            <person name="Guiguen Y."/>
        </authorList>
    </citation>
    <scope>NUCLEOTIDE SEQUENCE</scope>
    <source>
        <strain evidence="5">M-15738</strain>
        <tissue evidence="5">Blood</tissue>
    </source>
</reference>
<sequence>MAADTALEKRANLLASRERWGKVDRHADGPPNTGGTGDYKQDSIQQWLISINRVDEKVEPVQKSAAEPLRRNASAEDDLVLGVEASIYGNPGARTVKEFLRSSLSGSTLPRWNSLASAFSTQSSPLSVMDVLNLWSDDPEEVLFDLGFGVEEPDITGRIPARFINNQSQARGINLQVFLDAQKNRMDIENPDVRNRFRQLEVLHQVTTAFNSLVGGGAGGGPSSSQGPLANMSPEAREKRKRMGMLLRRASKKTLTQARTSQEQPLSPVADSTTDPEQPTPPQAQTPVSTRLSEKRGVLKRTRPSLVENGSLTPLVEEQGLLPEPSEVHAQTVVSPVGLQDSPARLRGIREPRSLVPTPLLRKRSPGEPTESFELEEIQSFDESSVSGSVTGMADYIGEGERGFLSRRESSVVRTNSCQSDSSGFLEEPFIPVASQSPSPGPELMKALNAMSSSTESQATLRGSQEPSPTSPTFPNPLFSLLPPAPDSDAPTSDLADSTTAPLGEERRATPPETPPVLPKGSSVDPTDAEDDAAPADVRGDASAMGADQSCPFLESCQSLECAGCVDTDSRRYSSTTEDLASDGVSVTAESLEGGEQPSSELDNEQRQHFRESAISVALEPTLSEEGISNVRDEGSTGEVSACDGVVSLIVSVSAIKEREVSACREAEEEGAERVVSEQAVTEHVQCEPVVSETADSENTASEFAPWAVSGNASKSVVSKSQSHSDHSVSTDATVVCARSNNVLKDCTSTALCARDHANAEDSPEQTEKTQRTMKECGAVISLQSTVAEERLAISGERQALGDKGLSSKHAYSQLEAQSEPTHTLNQGTQMSTTETSQLVDSHELSEGSSVDGDSVLIEGTSVDGESVPIEPSRTEGRPRLPGRSVSVQMRSSLVPISQTAFRKGVTQEALRSSDVAQRRDSFSRRAWSEVEIPPPTPQSLAEEIPELASAGPFWQSLDSSKGFGKFQKRSISLDTGLSWEDDDGRLDGVMMAGRASRWCQCQCFCCSQHGPHTDLSQPASGLPYSLDELEGMMRDVKRFRAVLTDVEERLGHEQASVYEDLSVTDREEVRDVLELRATVKQEARELELQLADLVQHYDGSFKMKINRLLDEQSHLCTQLRIQPSDRPRLEPASSRSVAIQCSLLPVTDTIDTRPPPHHFSRSTKQGKLDFVGFIQNLKNSIHQSISNDSLE</sequence>
<feature type="region of interest" description="Disordered" evidence="3">
    <location>
        <begin position="814"/>
        <end position="886"/>
    </location>
</feature>
<feature type="region of interest" description="Disordered" evidence="3">
    <location>
        <begin position="574"/>
        <end position="607"/>
    </location>
</feature>
<dbReference type="InterPro" id="IPR029325">
    <property type="entry name" value="ITPR-bd"/>
</dbReference>
<evidence type="ECO:0000313" key="6">
    <source>
        <dbReference type="Proteomes" id="UP000823561"/>
    </source>
</evidence>
<dbReference type="Pfam" id="PF14722">
    <property type="entry name" value="KRAP_IP3R_bind"/>
    <property type="match status" value="1"/>
</dbReference>
<keyword evidence="1 2" id="KW-0175">Coiled coil</keyword>
<proteinExistence type="predicted"/>
<dbReference type="InterPro" id="IPR029326">
    <property type="entry name" value="SSFA2_C"/>
</dbReference>
<dbReference type="GO" id="GO:0005102">
    <property type="term" value="F:signaling receptor binding"/>
    <property type="evidence" value="ECO:0007669"/>
    <property type="project" value="InterPro"/>
</dbReference>
<feature type="compositionally biased region" description="Polar residues" evidence="3">
    <location>
        <begin position="412"/>
        <end position="423"/>
    </location>
</feature>
<feature type="domain" description="ITPR-interacting" evidence="4">
    <location>
        <begin position="107"/>
        <end position="254"/>
    </location>
</feature>
<feature type="compositionally biased region" description="Basic and acidic residues" evidence="3">
    <location>
        <begin position="18"/>
        <end position="28"/>
    </location>
</feature>